<feature type="transmembrane region" description="Helical" evidence="6">
    <location>
        <begin position="146"/>
        <end position="168"/>
    </location>
</feature>
<dbReference type="Pfam" id="PF00939">
    <property type="entry name" value="Na_sulph_symp"/>
    <property type="match status" value="1"/>
</dbReference>
<evidence type="ECO:0000256" key="5">
    <source>
        <dbReference type="ARBA" id="ARBA00023136"/>
    </source>
</evidence>
<dbReference type="PANTHER" id="PTHR10283:SF82">
    <property type="entry name" value="SOLUTE CARRIER FAMILY 13 MEMBER 2"/>
    <property type="match status" value="1"/>
</dbReference>
<feature type="transmembrane region" description="Helical" evidence="6">
    <location>
        <begin position="405"/>
        <end position="427"/>
    </location>
</feature>
<evidence type="ECO:0000313" key="8">
    <source>
        <dbReference type="Proteomes" id="UP001642540"/>
    </source>
</evidence>
<evidence type="ECO:0000256" key="1">
    <source>
        <dbReference type="ARBA" id="ARBA00004141"/>
    </source>
</evidence>
<comment type="caution">
    <text evidence="7">The sequence shown here is derived from an EMBL/GenBank/DDBJ whole genome shotgun (WGS) entry which is preliminary data.</text>
</comment>
<dbReference type="InterPro" id="IPR001898">
    <property type="entry name" value="SLC13A/DASS"/>
</dbReference>
<dbReference type="PANTHER" id="PTHR10283">
    <property type="entry name" value="SOLUTE CARRIER FAMILY 13 MEMBER"/>
    <property type="match status" value="1"/>
</dbReference>
<protein>
    <recommendedName>
        <fullName evidence="9">Solute carrier family 13 member 3</fullName>
    </recommendedName>
</protein>
<feature type="transmembrane region" description="Helical" evidence="6">
    <location>
        <begin position="375"/>
        <end position="393"/>
    </location>
</feature>
<keyword evidence="5 6" id="KW-0472">Membrane</keyword>
<keyword evidence="8" id="KW-1185">Reference proteome</keyword>
<evidence type="ECO:0008006" key="9">
    <source>
        <dbReference type="Google" id="ProtNLM"/>
    </source>
</evidence>
<feature type="transmembrane region" description="Helical" evidence="6">
    <location>
        <begin position="302"/>
        <end position="330"/>
    </location>
</feature>
<comment type="similarity">
    <text evidence="2">Belongs to the SLC13A/DASS transporter (TC 2.A.47) family. NADC subfamily.</text>
</comment>
<name>A0ABP1R2Z7_9HEXA</name>
<feature type="transmembrane region" description="Helical" evidence="6">
    <location>
        <begin position="7"/>
        <end position="28"/>
    </location>
</feature>
<feature type="transmembrane region" description="Helical" evidence="6">
    <location>
        <begin position="501"/>
        <end position="534"/>
    </location>
</feature>
<evidence type="ECO:0000256" key="2">
    <source>
        <dbReference type="ARBA" id="ARBA00006772"/>
    </source>
</evidence>
<dbReference type="Proteomes" id="UP001642540">
    <property type="component" value="Unassembled WGS sequence"/>
</dbReference>
<feature type="transmembrane region" description="Helical" evidence="6">
    <location>
        <begin position="48"/>
        <end position="75"/>
    </location>
</feature>
<comment type="subcellular location">
    <subcellularLocation>
        <location evidence="1">Membrane</location>
        <topology evidence="1">Multi-pass membrane protein</topology>
    </subcellularLocation>
</comment>
<sequence>MIKFRNIFVNWEFFLITILPVVLMPLLFIPDDDLLHNDRPSTKFKCAYVVILMAVFWMVEAIPLAVTSLIPMVLFPLLGIQDTGRVSKNYMKETNMMFVGGLMIALAVEFCNLHRRIALKVMTTVGCSPVRLTLGVMLTTTFLSMWINNTATAAMVIPITIAVLEEIYPPREQQTTRRRRPSVFREKSDADLPFLAVKYSHNVNKPIRQMNPQGKMVIVDPSETTRFIPNGETNAIDIEMETVHPDDLKKKKLKKMLLFSICLASNLGGTGVITGTASNLVFQELIRPVDVSQNGKYLDMSFATWMVYNIPPMAINVALCWLYLVIYYIGVPDWMCFWRKYNEKKRLEQDEETQKQKVVEKVLAEKYKALGPMTFHEIAVFTLFILIVLLWLFREPRFMTGWSDYVAAVDVGDSTAAIFVVLLLFIIPRDLNAFLGRGEHANNPVKVPALLEWKYIQHSLPWGVVFLMGGGFALSDGAVYSGLSHWLGKQLSYLDALPKEWILIIVMLLAAGCTEVASNSATVNVFLPMLIALVRK</sequence>
<keyword evidence="4 6" id="KW-1133">Transmembrane helix</keyword>
<evidence type="ECO:0000256" key="3">
    <source>
        <dbReference type="ARBA" id="ARBA00022692"/>
    </source>
</evidence>
<feature type="transmembrane region" description="Helical" evidence="6">
    <location>
        <begin position="460"/>
        <end position="481"/>
    </location>
</feature>
<reference evidence="7 8" key="1">
    <citation type="submission" date="2024-08" db="EMBL/GenBank/DDBJ databases">
        <authorList>
            <person name="Cucini C."/>
            <person name="Frati F."/>
        </authorList>
    </citation>
    <scope>NUCLEOTIDE SEQUENCE [LARGE SCALE GENOMIC DNA]</scope>
</reference>
<dbReference type="EMBL" id="CAXLJM020000057">
    <property type="protein sequence ID" value="CAL8118537.1"/>
    <property type="molecule type" value="Genomic_DNA"/>
</dbReference>
<accession>A0ABP1R2Z7</accession>
<feature type="transmembrane region" description="Helical" evidence="6">
    <location>
        <begin position="257"/>
        <end position="282"/>
    </location>
</feature>
<gene>
    <name evidence="7" type="ORF">ODALV1_LOCUS18178</name>
</gene>
<feature type="transmembrane region" description="Helical" evidence="6">
    <location>
        <begin position="96"/>
        <end position="115"/>
    </location>
</feature>
<proteinExistence type="inferred from homology"/>
<evidence type="ECO:0000256" key="4">
    <source>
        <dbReference type="ARBA" id="ARBA00022989"/>
    </source>
</evidence>
<evidence type="ECO:0000256" key="6">
    <source>
        <dbReference type="SAM" id="Phobius"/>
    </source>
</evidence>
<keyword evidence="3 6" id="KW-0812">Transmembrane</keyword>
<organism evidence="7 8">
    <name type="scientific">Orchesella dallaii</name>
    <dbReference type="NCBI Taxonomy" id="48710"/>
    <lineage>
        <taxon>Eukaryota</taxon>
        <taxon>Metazoa</taxon>
        <taxon>Ecdysozoa</taxon>
        <taxon>Arthropoda</taxon>
        <taxon>Hexapoda</taxon>
        <taxon>Collembola</taxon>
        <taxon>Entomobryomorpha</taxon>
        <taxon>Entomobryoidea</taxon>
        <taxon>Orchesellidae</taxon>
        <taxon>Orchesellinae</taxon>
        <taxon>Orchesella</taxon>
    </lineage>
</organism>
<evidence type="ECO:0000313" key="7">
    <source>
        <dbReference type="EMBL" id="CAL8118537.1"/>
    </source>
</evidence>